<dbReference type="EMBL" id="ML120975">
    <property type="protein sequence ID" value="RPA88466.1"/>
    <property type="molecule type" value="Genomic_DNA"/>
</dbReference>
<keyword evidence="3" id="KW-1185">Reference proteome</keyword>
<evidence type="ECO:0000313" key="1">
    <source>
        <dbReference type="EMBL" id="RPA88466.1"/>
    </source>
</evidence>
<accession>A0A3N4ISV2</accession>
<proteinExistence type="predicted"/>
<dbReference type="EMBL" id="ML120974">
    <property type="protein sequence ID" value="RPA88467.1"/>
    <property type="molecule type" value="Genomic_DNA"/>
</dbReference>
<name>A0A3N4ISV2_9PEZI</name>
<evidence type="ECO:0000313" key="3">
    <source>
        <dbReference type="Proteomes" id="UP000276215"/>
    </source>
</evidence>
<organism evidence="2 3">
    <name type="scientific">Choiromyces venosus 120613-1</name>
    <dbReference type="NCBI Taxonomy" id="1336337"/>
    <lineage>
        <taxon>Eukaryota</taxon>
        <taxon>Fungi</taxon>
        <taxon>Dikarya</taxon>
        <taxon>Ascomycota</taxon>
        <taxon>Pezizomycotina</taxon>
        <taxon>Pezizomycetes</taxon>
        <taxon>Pezizales</taxon>
        <taxon>Tuberaceae</taxon>
        <taxon>Choiromyces</taxon>
    </lineage>
</organism>
<protein>
    <submittedName>
        <fullName evidence="2">Uncharacterized protein</fullName>
    </submittedName>
</protein>
<gene>
    <name evidence="2" type="ORF">L873DRAFT_1824483</name>
    <name evidence="1" type="ORF">L873DRAFT_1824484</name>
</gene>
<evidence type="ECO:0000313" key="2">
    <source>
        <dbReference type="EMBL" id="RPA88467.1"/>
    </source>
</evidence>
<dbReference type="AlphaFoldDB" id="A0A3N4ISV2"/>
<reference evidence="2 3" key="1">
    <citation type="journal article" date="2018" name="Nat. Ecol. Evol.">
        <title>Pezizomycetes genomes reveal the molecular basis of ectomycorrhizal truffle lifestyle.</title>
        <authorList>
            <person name="Murat C."/>
            <person name="Payen T."/>
            <person name="Noel B."/>
            <person name="Kuo A."/>
            <person name="Morin E."/>
            <person name="Chen J."/>
            <person name="Kohler A."/>
            <person name="Krizsan K."/>
            <person name="Balestrini R."/>
            <person name="Da Silva C."/>
            <person name="Montanini B."/>
            <person name="Hainaut M."/>
            <person name="Levati E."/>
            <person name="Barry K.W."/>
            <person name="Belfiori B."/>
            <person name="Cichocki N."/>
            <person name="Clum A."/>
            <person name="Dockter R.B."/>
            <person name="Fauchery L."/>
            <person name="Guy J."/>
            <person name="Iotti M."/>
            <person name="Le Tacon F."/>
            <person name="Lindquist E.A."/>
            <person name="Lipzen A."/>
            <person name="Malagnac F."/>
            <person name="Mello A."/>
            <person name="Molinier V."/>
            <person name="Miyauchi S."/>
            <person name="Poulain J."/>
            <person name="Riccioni C."/>
            <person name="Rubini A."/>
            <person name="Sitrit Y."/>
            <person name="Splivallo R."/>
            <person name="Traeger S."/>
            <person name="Wang M."/>
            <person name="Zifcakova L."/>
            <person name="Wipf D."/>
            <person name="Zambonelli A."/>
            <person name="Paolocci F."/>
            <person name="Nowrousian M."/>
            <person name="Ottonello S."/>
            <person name="Baldrian P."/>
            <person name="Spatafora J.W."/>
            <person name="Henrissat B."/>
            <person name="Nagy L.G."/>
            <person name="Aury J.M."/>
            <person name="Wincker P."/>
            <person name="Grigoriev I.V."/>
            <person name="Bonfante P."/>
            <person name="Martin F.M."/>
        </authorList>
    </citation>
    <scope>NUCLEOTIDE SEQUENCE [LARGE SCALE GENOMIC DNA]</scope>
    <source>
        <strain evidence="2 3">120613-1</strain>
    </source>
</reference>
<dbReference type="Proteomes" id="UP000276215">
    <property type="component" value="Unassembled WGS sequence"/>
</dbReference>
<sequence length="66" mass="7594">MIRNLEVPRQISLTELIRYPPHSRHHITVKLHQPNDAINKSIELSVPQLSAQPNFGVIVKNRHTLP</sequence>